<reference evidence="3 4" key="1">
    <citation type="submission" date="2015-08" db="EMBL/GenBank/DDBJ databases">
        <title>Ancestral chromatin configuration constrains chromatin evolution on differentiating sex chromosomes in Drosophila.</title>
        <authorList>
            <person name="Zhou Q."/>
            <person name="Bachtrog D."/>
        </authorList>
    </citation>
    <scope>NUCLEOTIDE SEQUENCE [LARGE SCALE GENOMIC DNA]</scope>
    <source>
        <tissue evidence="3">Whole larvae</tissue>
    </source>
</reference>
<dbReference type="Pfam" id="PF09777">
    <property type="entry name" value="OSTMP1"/>
    <property type="match status" value="1"/>
</dbReference>
<protein>
    <submittedName>
        <fullName evidence="3">CG14969</fullName>
    </submittedName>
</protein>
<keyword evidence="1" id="KW-0812">Transmembrane</keyword>
<dbReference type="EMBL" id="CP012525">
    <property type="protein sequence ID" value="ALC42962.1"/>
    <property type="molecule type" value="Genomic_DNA"/>
</dbReference>
<keyword evidence="1" id="KW-1133">Transmembrane helix</keyword>
<evidence type="ECO:0000256" key="2">
    <source>
        <dbReference type="SAM" id="SignalP"/>
    </source>
</evidence>
<dbReference type="STRING" id="30019.A0A0M4EXE8"/>
<gene>
    <name evidence="3" type="ORF">Dbus_chr3Lg128</name>
</gene>
<dbReference type="OrthoDB" id="8021850at2759"/>
<dbReference type="InterPro" id="IPR019172">
    <property type="entry name" value="Osteopetrosis-assoc_TM_1"/>
</dbReference>
<dbReference type="PANTHER" id="PTHR15644">
    <property type="entry name" value="OSTEOPETROSIS ASSOCIATED TRANSMEMBRANE PROTEIN 1"/>
    <property type="match status" value="1"/>
</dbReference>
<accession>A0A0M4EXE8</accession>
<keyword evidence="4" id="KW-1185">Reference proteome</keyword>
<name>A0A0M4EXE8_DROBS</name>
<keyword evidence="1" id="KW-0472">Membrane</keyword>
<dbReference type="Proteomes" id="UP000494163">
    <property type="component" value="Chromosome 3L"/>
</dbReference>
<keyword evidence="2" id="KW-0732">Signal</keyword>
<feature type="transmembrane region" description="Helical" evidence="1">
    <location>
        <begin position="198"/>
        <end position="221"/>
    </location>
</feature>
<feature type="chain" id="PRO_5005793987" evidence="2">
    <location>
        <begin position="23"/>
        <end position="299"/>
    </location>
</feature>
<evidence type="ECO:0000313" key="4">
    <source>
        <dbReference type="Proteomes" id="UP000494163"/>
    </source>
</evidence>
<organism evidence="3 4">
    <name type="scientific">Drosophila busckii</name>
    <name type="common">Fruit fly</name>
    <dbReference type="NCBI Taxonomy" id="30019"/>
    <lineage>
        <taxon>Eukaryota</taxon>
        <taxon>Metazoa</taxon>
        <taxon>Ecdysozoa</taxon>
        <taxon>Arthropoda</taxon>
        <taxon>Hexapoda</taxon>
        <taxon>Insecta</taxon>
        <taxon>Pterygota</taxon>
        <taxon>Neoptera</taxon>
        <taxon>Endopterygota</taxon>
        <taxon>Diptera</taxon>
        <taxon>Brachycera</taxon>
        <taxon>Muscomorpha</taxon>
        <taxon>Ephydroidea</taxon>
        <taxon>Drosophilidae</taxon>
        <taxon>Drosophila</taxon>
    </lineage>
</organism>
<feature type="signal peptide" evidence="2">
    <location>
        <begin position="1"/>
        <end position="22"/>
    </location>
</feature>
<proteinExistence type="predicted"/>
<dbReference type="PANTHER" id="PTHR15644:SF2">
    <property type="entry name" value="OSTEOPETROSIS-ASSOCIATED TRANSMEMBRANE PROTEIN 1"/>
    <property type="match status" value="1"/>
</dbReference>
<sequence>MKYHRLIFFLPLWMTFFCDTSASNTCKKLLAELADAQMWFVSCNTNHAVPVEPVCERLCFGCKDKYTEMDNKYNNLLKVENCTQMYVDIDRLNIVLTTQNTLKGLWERAFCEDCFRGNNSETLSLMYANVNSCLDTPHRKDICAECSEDYTTMNNFYKNLDVQNNGKICFDMQDMMNRTRVRWSRDLKCCKREVKMTLFIICTIVLAVVPFLLFYGTAFVLTKRRERNHDMLNDREPGVDETTTESTAQLITAAVLSTPIEPQTVYNDKTEKIAKLIAVKTDTTDSIDDEERIVKPKTN</sequence>
<dbReference type="AlphaFoldDB" id="A0A0M4EXE8"/>
<evidence type="ECO:0000313" key="3">
    <source>
        <dbReference type="EMBL" id="ALC42962.1"/>
    </source>
</evidence>
<dbReference type="GO" id="GO:0005829">
    <property type="term" value="C:cytosol"/>
    <property type="evidence" value="ECO:0007669"/>
    <property type="project" value="TreeGrafter"/>
</dbReference>
<evidence type="ECO:0000256" key="1">
    <source>
        <dbReference type="SAM" id="Phobius"/>
    </source>
</evidence>
<dbReference type="OMA" id="LKCCQRE"/>